<evidence type="ECO:0000313" key="2">
    <source>
        <dbReference type="Proteomes" id="UP001189429"/>
    </source>
</evidence>
<dbReference type="EMBL" id="CAUYUJ010015586">
    <property type="protein sequence ID" value="CAK0855913.1"/>
    <property type="molecule type" value="Genomic_DNA"/>
</dbReference>
<reference evidence="1" key="1">
    <citation type="submission" date="2023-10" db="EMBL/GenBank/DDBJ databases">
        <authorList>
            <person name="Chen Y."/>
            <person name="Shah S."/>
            <person name="Dougan E. K."/>
            <person name="Thang M."/>
            <person name="Chan C."/>
        </authorList>
    </citation>
    <scope>NUCLEOTIDE SEQUENCE [LARGE SCALE GENOMIC DNA]</scope>
</reference>
<keyword evidence="2" id="KW-1185">Reference proteome</keyword>
<protein>
    <submittedName>
        <fullName evidence="1">Uncharacterized protein</fullName>
    </submittedName>
</protein>
<gene>
    <name evidence="1" type="ORF">PCOR1329_LOCUS46438</name>
</gene>
<dbReference type="Proteomes" id="UP001189429">
    <property type="component" value="Unassembled WGS sequence"/>
</dbReference>
<feature type="non-terminal residue" evidence="1">
    <location>
        <position position="118"/>
    </location>
</feature>
<comment type="caution">
    <text evidence="1">The sequence shown here is derived from an EMBL/GenBank/DDBJ whole genome shotgun (WGS) entry which is preliminary data.</text>
</comment>
<accession>A0ABN9U9D8</accession>
<organism evidence="1 2">
    <name type="scientific">Prorocentrum cordatum</name>
    <dbReference type="NCBI Taxonomy" id="2364126"/>
    <lineage>
        <taxon>Eukaryota</taxon>
        <taxon>Sar</taxon>
        <taxon>Alveolata</taxon>
        <taxon>Dinophyceae</taxon>
        <taxon>Prorocentrales</taxon>
        <taxon>Prorocentraceae</taxon>
        <taxon>Prorocentrum</taxon>
    </lineage>
</organism>
<name>A0ABN9U9D8_9DINO</name>
<sequence>MSAWRARVDHDVTVRQIQQILQGWLKQQESKDLQAALGPEVFRVQRGRASPPDVFSSKQPLWLELVKLCPECRLSPTRTTSAILAMNAEEECLFGGKSFQTQADDIGGAIRATVAKIR</sequence>
<evidence type="ECO:0000313" key="1">
    <source>
        <dbReference type="EMBL" id="CAK0855913.1"/>
    </source>
</evidence>
<proteinExistence type="predicted"/>